<name>A0A7X3MPD8_9HYPH</name>
<gene>
    <name evidence="2" type="ORF">GR328_04845</name>
</gene>
<organism evidence="2 3">
    <name type="scientific">Microvirga makkahensis</name>
    <dbReference type="NCBI Taxonomy" id="1128670"/>
    <lineage>
        <taxon>Bacteria</taxon>
        <taxon>Pseudomonadati</taxon>
        <taxon>Pseudomonadota</taxon>
        <taxon>Alphaproteobacteria</taxon>
        <taxon>Hyphomicrobiales</taxon>
        <taxon>Methylobacteriaceae</taxon>
        <taxon>Microvirga</taxon>
    </lineage>
</organism>
<dbReference type="PROSITE" id="PS51819">
    <property type="entry name" value="VOC"/>
    <property type="match status" value="1"/>
</dbReference>
<evidence type="ECO:0000259" key="1">
    <source>
        <dbReference type="PROSITE" id="PS51819"/>
    </source>
</evidence>
<dbReference type="Pfam" id="PF00903">
    <property type="entry name" value="Glyoxalase"/>
    <property type="match status" value="1"/>
</dbReference>
<dbReference type="AlphaFoldDB" id="A0A7X3MPD8"/>
<dbReference type="InterPro" id="IPR029068">
    <property type="entry name" value="Glyas_Bleomycin-R_OHBP_Dase"/>
</dbReference>
<dbReference type="Proteomes" id="UP000436483">
    <property type="component" value="Unassembled WGS sequence"/>
</dbReference>
<dbReference type="EMBL" id="WURB01000002">
    <property type="protein sequence ID" value="MXQ10786.1"/>
    <property type="molecule type" value="Genomic_DNA"/>
</dbReference>
<dbReference type="CDD" id="cd06587">
    <property type="entry name" value="VOC"/>
    <property type="match status" value="1"/>
</dbReference>
<dbReference type="SUPFAM" id="SSF54593">
    <property type="entry name" value="Glyoxalase/Bleomycin resistance protein/Dihydroxybiphenyl dioxygenase"/>
    <property type="match status" value="1"/>
</dbReference>
<proteinExistence type="predicted"/>
<dbReference type="RefSeq" id="WP_160883376.1">
    <property type="nucleotide sequence ID" value="NZ_WURB01000002.1"/>
</dbReference>
<reference evidence="2 3" key="1">
    <citation type="submission" date="2019-12" db="EMBL/GenBank/DDBJ databases">
        <authorList>
            <person name="Yuan C.-G."/>
        </authorList>
    </citation>
    <scope>NUCLEOTIDE SEQUENCE [LARGE SCALE GENOMIC DNA]</scope>
    <source>
        <strain evidence="2 3">KCTC 23863</strain>
    </source>
</reference>
<dbReference type="InterPro" id="IPR004360">
    <property type="entry name" value="Glyas_Fos-R_dOase_dom"/>
</dbReference>
<protein>
    <submittedName>
        <fullName evidence="2">VOC family protein</fullName>
    </submittedName>
</protein>
<dbReference type="InterPro" id="IPR037523">
    <property type="entry name" value="VOC_core"/>
</dbReference>
<dbReference type="Gene3D" id="3.10.180.10">
    <property type="entry name" value="2,3-Dihydroxybiphenyl 1,2-Dioxygenase, domain 1"/>
    <property type="match status" value="1"/>
</dbReference>
<sequence>MTKAALASGVDHAGVTVYDLAASRAFFTDCLGWPPLGENPDYPAVLVTDRASHVPFDRHKIGLHHLAFHVADLATSRAVHERAAEWPRAIVELAPERNGAGPRIHCMVREPGGNRLEFTCLPQDTALHPYG</sequence>
<feature type="domain" description="VOC" evidence="1">
    <location>
        <begin position="9"/>
        <end position="121"/>
    </location>
</feature>
<evidence type="ECO:0000313" key="3">
    <source>
        <dbReference type="Proteomes" id="UP000436483"/>
    </source>
</evidence>
<keyword evidence="3" id="KW-1185">Reference proteome</keyword>
<evidence type="ECO:0000313" key="2">
    <source>
        <dbReference type="EMBL" id="MXQ10786.1"/>
    </source>
</evidence>
<dbReference type="OrthoDB" id="793940at2"/>
<reference evidence="2 3" key="2">
    <citation type="submission" date="2020-01" db="EMBL/GenBank/DDBJ databases">
        <title>Microvirga sp. nov., an arsenate reduction bacterium isolated from Tibet hotspring sediments.</title>
        <authorList>
            <person name="Xian W.-D."/>
            <person name="Li W.-J."/>
        </authorList>
    </citation>
    <scope>NUCLEOTIDE SEQUENCE [LARGE SCALE GENOMIC DNA]</scope>
    <source>
        <strain evidence="2 3">KCTC 23863</strain>
    </source>
</reference>
<accession>A0A7X3MPD8</accession>
<comment type="caution">
    <text evidence="2">The sequence shown here is derived from an EMBL/GenBank/DDBJ whole genome shotgun (WGS) entry which is preliminary data.</text>
</comment>